<feature type="compositionally biased region" description="Basic residues" evidence="8">
    <location>
        <begin position="3996"/>
        <end position="4007"/>
    </location>
</feature>
<feature type="domain" description="C2H2-type" evidence="9">
    <location>
        <begin position="72"/>
        <end position="100"/>
    </location>
</feature>
<feature type="compositionally biased region" description="Polar residues" evidence="8">
    <location>
        <begin position="2706"/>
        <end position="2726"/>
    </location>
</feature>
<dbReference type="SMART" id="SM00355">
    <property type="entry name" value="ZnF_C2H2"/>
    <property type="match status" value="5"/>
</dbReference>
<feature type="region of interest" description="Disordered" evidence="8">
    <location>
        <begin position="3682"/>
        <end position="3707"/>
    </location>
</feature>
<feature type="compositionally biased region" description="Basic residues" evidence="8">
    <location>
        <begin position="3254"/>
        <end position="3263"/>
    </location>
</feature>
<dbReference type="GeneID" id="112045535"/>
<feature type="region of interest" description="Disordered" evidence="8">
    <location>
        <begin position="2229"/>
        <end position="2336"/>
    </location>
</feature>
<feature type="compositionally biased region" description="Basic and acidic residues" evidence="8">
    <location>
        <begin position="4013"/>
        <end position="4029"/>
    </location>
</feature>
<organism evidence="10 11">
    <name type="scientific">Bicyclus anynana</name>
    <name type="common">Squinting bush brown butterfly</name>
    <dbReference type="NCBI Taxonomy" id="110368"/>
    <lineage>
        <taxon>Eukaryota</taxon>
        <taxon>Metazoa</taxon>
        <taxon>Ecdysozoa</taxon>
        <taxon>Arthropoda</taxon>
        <taxon>Hexapoda</taxon>
        <taxon>Insecta</taxon>
        <taxon>Pterygota</taxon>
        <taxon>Neoptera</taxon>
        <taxon>Endopterygota</taxon>
        <taxon>Lepidoptera</taxon>
        <taxon>Glossata</taxon>
        <taxon>Ditrysia</taxon>
        <taxon>Papilionoidea</taxon>
        <taxon>Nymphalidae</taxon>
        <taxon>Satyrinae</taxon>
        <taxon>Satyrini</taxon>
        <taxon>Mycalesina</taxon>
        <taxon>Bicyclus</taxon>
    </lineage>
</organism>
<dbReference type="RefSeq" id="XP_052746817.1">
    <property type="nucleotide sequence ID" value="XM_052890857.1"/>
</dbReference>
<feature type="region of interest" description="Disordered" evidence="8">
    <location>
        <begin position="1015"/>
        <end position="1068"/>
    </location>
</feature>
<feature type="compositionally biased region" description="Polar residues" evidence="8">
    <location>
        <begin position="1048"/>
        <end position="1061"/>
    </location>
</feature>
<feature type="region of interest" description="Disordered" evidence="8">
    <location>
        <begin position="1"/>
        <end position="64"/>
    </location>
</feature>
<feature type="region of interest" description="Disordered" evidence="8">
    <location>
        <begin position="4053"/>
        <end position="4072"/>
    </location>
</feature>
<dbReference type="PANTHER" id="PTHR10032:SF271">
    <property type="entry name" value="RH12261P-RELATED"/>
    <property type="match status" value="1"/>
</dbReference>
<feature type="region of interest" description="Disordered" evidence="8">
    <location>
        <begin position="809"/>
        <end position="863"/>
    </location>
</feature>
<feature type="compositionally biased region" description="Low complexity" evidence="8">
    <location>
        <begin position="1158"/>
        <end position="1176"/>
    </location>
</feature>
<feature type="region of interest" description="Disordered" evidence="8">
    <location>
        <begin position="2001"/>
        <end position="2020"/>
    </location>
</feature>
<evidence type="ECO:0000256" key="2">
    <source>
        <dbReference type="ARBA" id="ARBA00022723"/>
    </source>
</evidence>
<reference evidence="11" key="1">
    <citation type="submission" date="2025-08" db="UniProtKB">
        <authorList>
            <consortium name="RefSeq"/>
        </authorList>
    </citation>
    <scope>IDENTIFICATION</scope>
</reference>
<feature type="region of interest" description="Disordered" evidence="8">
    <location>
        <begin position="682"/>
        <end position="749"/>
    </location>
</feature>
<feature type="compositionally biased region" description="Basic residues" evidence="8">
    <location>
        <begin position="3621"/>
        <end position="3635"/>
    </location>
</feature>
<feature type="compositionally biased region" description="Basic and acidic residues" evidence="8">
    <location>
        <begin position="3224"/>
        <end position="3242"/>
    </location>
</feature>
<feature type="compositionally biased region" description="Basic and acidic residues" evidence="8">
    <location>
        <begin position="1023"/>
        <end position="1033"/>
    </location>
</feature>
<feature type="region of interest" description="Disordered" evidence="8">
    <location>
        <begin position="1142"/>
        <end position="1221"/>
    </location>
</feature>
<feature type="compositionally biased region" description="Polar residues" evidence="8">
    <location>
        <begin position="809"/>
        <end position="822"/>
    </location>
</feature>
<feature type="compositionally biased region" description="Polar residues" evidence="8">
    <location>
        <begin position="1183"/>
        <end position="1206"/>
    </location>
</feature>
<feature type="compositionally biased region" description="Low complexity" evidence="8">
    <location>
        <begin position="832"/>
        <end position="844"/>
    </location>
</feature>
<feature type="compositionally biased region" description="Low complexity" evidence="8">
    <location>
        <begin position="3985"/>
        <end position="3995"/>
    </location>
</feature>
<feature type="region of interest" description="Disordered" evidence="8">
    <location>
        <begin position="3220"/>
        <end position="3263"/>
    </location>
</feature>
<evidence type="ECO:0000313" key="11">
    <source>
        <dbReference type="RefSeq" id="XP_052746817.1"/>
    </source>
</evidence>
<keyword evidence="3" id="KW-0677">Repeat</keyword>
<feature type="region of interest" description="Disordered" evidence="8">
    <location>
        <begin position="2775"/>
        <end position="2815"/>
    </location>
</feature>
<feature type="region of interest" description="Disordered" evidence="8">
    <location>
        <begin position="2681"/>
        <end position="2726"/>
    </location>
</feature>
<evidence type="ECO:0000256" key="8">
    <source>
        <dbReference type="SAM" id="MobiDB-lite"/>
    </source>
</evidence>
<name>A0ABM3M5U3_BICAN</name>
<gene>
    <name evidence="11" type="primary">LOC112045535</name>
</gene>
<protein>
    <submittedName>
        <fullName evidence="11">Uncharacterized protein LOC112045535 isoform X1</fullName>
    </submittedName>
</protein>
<evidence type="ECO:0000256" key="1">
    <source>
        <dbReference type="ARBA" id="ARBA00004123"/>
    </source>
</evidence>
<dbReference type="PANTHER" id="PTHR10032">
    <property type="entry name" value="ZINC FINGER PROTEIN WITH KRAB AND SCAN DOMAINS"/>
    <property type="match status" value="1"/>
</dbReference>
<evidence type="ECO:0000256" key="4">
    <source>
        <dbReference type="ARBA" id="ARBA00022771"/>
    </source>
</evidence>
<feature type="compositionally biased region" description="Basic and acidic residues" evidence="8">
    <location>
        <begin position="705"/>
        <end position="714"/>
    </location>
</feature>
<feature type="region of interest" description="Disordered" evidence="8">
    <location>
        <begin position="3620"/>
        <end position="3647"/>
    </location>
</feature>
<feature type="compositionally biased region" description="Basic and acidic residues" evidence="8">
    <location>
        <begin position="33"/>
        <end position="45"/>
    </location>
</feature>
<keyword evidence="10" id="KW-1185">Reference proteome</keyword>
<evidence type="ECO:0000256" key="7">
    <source>
        <dbReference type="PROSITE-ProRule" id="PRU00042"/>
    </source>
</evidence>
<feature type="region of interest" description="Disordered" evidence="8">
    <location>
        <begin position="3911"/>
        <end position="4046"/>
    </location>
</feature>
<feature type="compositionally biased region" description="Basic residues" evidence="8">
    <location>
        <begin position="1035"/>
        <end position="1047"/>
    </location>
</feature>
<feature type="compositionally biased region" description="Polar residues" evidence="8">
    <location>
        <begin position="683"/>
        <end position="697"/>
    </location>
</feature>
<evidence type="ECO:0000256" key="6">
    <source>
        <dbReference type="ARBA" id="ARBA00023242"/>
    </source>
</evidence>
<keyword evidence="2" id="KW-0479">Metal-binding</keyword>
<feature type="compositionally biased region" description="Basic and acidic residues" evidence="8">
    <location>
        <begin position="2273"/>
        <end position="2283"/>
    </location>
</feature>
<dbReference type="Proteomes" id="UP001652582">
    <property type="component" value="Chromosome Z"/>
</dbReference>
<feature type="compositionally biased region" description="Basic and acidic residues" evidence="8">
    <location>
        <begin position="3932"/>
        <end position="3946"/>
    </location>
</feature>
<sequence length="4072" mass="459682">MNTGEAEPSSGLNGRLRPRKCNKPSPKTVNTTRKTDPKPALDKPRRISTPSKAPPTKPDDLTDKADSNAARALCPYCDKTFFTEQALSRHVHRLHLPNSKQDSTITCLFCTHTEIDAHEIVRHMVDNHPNQYFACYDCHTRFPATTDLAEHKLTVCEKQKLPYRNRLRQKVTPKKNNGRNDFGNDVKDFPDDHGFNGIVISCELKSSHAHELVDIEDNITTNFILPPGRNIVNGTVIEKNAVIVLDDLQWNKRAPSNFAFQSTDADQILSRLGVVHRSPRTGESQGREWLRNIEEFHQKFEKCFDTSFYSKVASNVQENLSKFLDGSCNFNPDPENTIKTRKAKNIVAINTVEGFPILLACEQFSRNGFDGYMPRAIAPKHKWKWDNLENDKNIMSPERIKRDSHTNNCIISLVSSLDIWTQLCMRRKFESIFNKSPVQKKTERKSIIGKELKEILESRELPASTAQIVKYTHPPVQSGSSAELPESLGLVPTAPSFDLKPAVLSGEWVRPRCYVCCACGAQTRDSKALSSHISMRHPNAQIQHYEIVGEVLLNSDILKHLYVPPSQINNRTRPPRGFRDCTKCKKSVTLEDLHQHMLDCAGDAPTVRRKCRYRPFGVRKRRPRLPDNMIRKKIRKDLRTRHVRKTHMRPRPRRRTEVGDAETIRKMLADLPAKRHRVVVKPVNSSMRPRRNLQNPRNKIIMKKRIIEETKKPQEPNSSQGCTSSKSVENSNKNSHDASRHSSVRPFKTTVKRVASKILRKQDSFNKNILNKSRKKISIPINKNVNVTSAAEMPSPDNLKDGIQVEQLSNENNSDRINLNDGSNNSREHGSRSNNNSNNRDSQSPDGQNDQGNNSRDLFAPPQNVPLKHSIASLTASSETHDKAVQFHQLFLIQQECNNVNQHVPAEQRRLFENEAAVTKLDKPPLQYSQRRPSHNVDLQALQASKNKQNNKPRKGLNDCIAMLKNKLVEPNSSPIAGFVSVSCGDDEPLEPEPIIVARRHSTNELNTDYAQIPDYVHTPTPKKSETVEDNVPKTRTRASNKSKTTRRSGSTRYGHSSRSNRAAEITPNDNMLTWQQFYYDTQMLATQNITENYNKRESRRRNSLVSADELMLQHAMNLELLAKSTELTKLAEYHHYPSLSTHYHLPKRSNRKDSQKQKATTTSQSTRSKTKSNSTTRKKNVAESSSTITKQSNRNKSNTNTASTKRNYEKRQRKSSQLNNTVTAVEKSIDFYPQGDAIGDTSASLNIGNRITAMNKPTQEHHLQNLPHNTPVVEYTTNSDLSAVQYIISNVVEADISGPLDLTNKLLTKDNSVRYTQEQYPVAAYDTYETLDLSNRNVDNLAAGNTASSDEIVDLRVNFASRDSFQPRYAPIPTDLVNNEIEEDNATDLSIRRDNDFPTDLSVTRINYSAPSACFENLTEDHSRLPLKYIRDLPHLTRHADVRCCIMQEYYDPNSGRIIVVEKEITADDREMLPGTRSVSRLNMCTMEEPVRLDIYTNNTESNDEYVPTDLSGTSGPYMVSTSAVNNNICHYNNFDNQQAPHCINTDQVIDYHYDRPRRAPSETNFIRSSNQTTVACCEPREHYLSNTALPPVSRDLSLNESPVNESANYQQIDYSHSDIPLSLVSNSVVENISYSSSSELNAKANDYELTNTDYECTSKLNNGNSKNEPSYTSTTINTLSVKKNIESLTVTDDNEIQSTKNTDTMNTLSSSDDKASVTLPVSTTIPTTTSTVEKENSKNTNPDQDHDIARKIALLPKELVEILGTMPADHRNQLLNVLPQYVSTSTSPALLSNTDESVKCISESSSLLTSANTTDPVENELKFEANSEDGRMSDALCSSFKNSKFSESSTVSVSSSILLTPPTPQMSERYSLQENTDIHLYMRKSRVSSEEKTPSNSVDISTLNDSANTLTVKHTSKYNDPHKIIDLTIDENSSGNADVTNFKTILNTHVLEDVAATAIISKPLVQKASNDKTASLRAVRIKTPSERHRSMLSENKLDKKHNKTHSINIQDNPIKDSDNISPKAIQQAEISSTQHRPVLKTASCTSNEIPIGENISEDKIIAKKDDDKATGLLDKSNLVTSTLSKETNSSINNDCSAYDITNISAETENISSSKNHSSDLHINDKIDNIQDVTKENVLVEKQSQLEFSKITPIIEEDDSEDDISLAVIVKQKLKNLNSDLNHIIKNDVQNNQKKKRSKKNKKLTFDDKSEFNKSTSTEIICETSLNNNDRESNESSSIDKIVSGKKRAKKGRRFNSVQTVKLAENNGQNTELKDNQNEINKENNVSSDIDKNIESSEDSTKLKSIDQDPNQSSHVDTTYSSESNNKDCPNPLLKNDNDNKNIELNQNCDHLIKIISATNIDERQLDAKCNLSQDCLNSSCLKQSLSQPHANTKHEIRIDSAELPKNTKEIIKCKTNSFNLDDMSEPGKSKEKLVKTKKVTIQISPQANENHITNTDHINTTSELEESCITPLRRSRRGKSLFIDSNVSIAVNPVLRDTEQRTPLTKKQLIFSKLLLDEAKHNKISLNITPLVVDDNLKTTTFNSGQNINEDLNNTSMKIIPNKVEEDNSIMPANNVPHICEQNKTPNILNPNPVSVDQNPDDVSLSSTQAVIEEIPCKTSLQAITHTLEKTLDKSSLNTVSNIAEDNLQEFLPTTKQEIETQTKTSSVRNISIIHKEAVEKFPTSKRKASPQTKSKTKKKKSTVNQATSEDNNESTHQINTNNKIMESDNAIQVALSVENTVPEILSINEAQLVKQDSSGSNIDDVSMTHIHLDSMNTSPKPLSIEKRKSRSPPRKDLPNNSNPKKCRLNDENKNTSIIAASFDKEIERSKIFDDKETDKSRTSDHRVIEKPKISDDKEIERSKLSDNKEIEKSKISDDKEIEKSRSKLSDDKEIETSKISDDKEIEKSRSKLSDDKENGKSRSKLYDDKEIEKSKTSDDREIEKSQTIDHKEIEGLKASDDKEVETLKTNEVKTFPRNITCYNKPARRARSKSVVVKSSNAQFYDPYDIDLEDMADKTEPFLIKEISAKMSFSSFKSITAKTRKLSKTAPSAIIDISPIEPVPSTSAVKDYPVHDTDNDATKIYFNQTTNTIKDGSSDSDESTKSDVPLKKYAEKKEKKLAELSVSRGKLCSDSSDSDENLLIKSRSRKKIDPSISITKKEENIVNDKTDNEKDRRSEQFMESFGFFSERKPRKSNLLATKKISETFHIIANDSDDVYSTSKEHGSKKAATDSRKEDKKHSKGSSSSASKRAAKRVRKKKSTTPIEARFCTVCKKSFRRSDNLLRHQMTLYHVSRLCEVELKVKSVIIEEEPNYLIAYRQQLEKLKFLQEKMAKRKKNSLPTSDIILPTLQEIIADVKRTIREQKLSRRKLSRDEALFLDCCEMLKQSHKNAIIPESKRIRPCNTFNCPQTCEDALAKEVKNTVSKFEIKSDEDMDSITAKKILESDEVRNLENDLISNLKEASGLKGFANLRIKSSDELQENISEATAAAPNQSIDCFKELDISITTKPNRHVEVKDKMYPNIYDTIDMFEDKFDKIKRKCRSQAAAAKQIQIQADRTLSNKTKKKSDRRKVKKTSKKCQNVVPTKGALKGFDGIKVSILTSDINMSAIVPSVGNSFKKKKKSNSKKKRERKSSDVNKSDADVGPAQKNVDVYEFLDTEDTELFEFRPSTLMERFKSFNNKEQPSTSKTHANENTSTDSVSDGDDFVYMDDLAFSEDETENSMLSCELSISKGNYETKKSPLKRKDVIEKNAVMGKIFKHNAVRSDKKNTKQFAKPKANLDQLFDSLLEKEPKEQSNDEDCSKKETSAITYCRLSPPKATPLKHNDLPPVILSRKPEPSMSVTPFEELINQRNTAANKYEPSKEYSQSPQVLKFDTPFSKYRKIDATENDDHKTKYLDTLSTRDMDFTFTKHKSKEKLLAEKASSTRRKGDEEKEKPFRAESGEEEAYEAAGVARQRARRKCAVGKQNVLAETWSSESEPDGPAGADALAPHARRRRPRKRDAPRRPAPRAETRLEPRADTRWSDGEGEGQPPQHGWIVGDSHKKLVTMLAHAKGRKRSHDDKRRPLD</sequence>
<feature type="compositionally biased region" description="Basic and acidic residues" evidence="8">
    <location>
        <begin position="3636"/>
        <end position="3645"/>
    </location>
</feature>
<evidence type="ECO:0000313" key="10">
    <source>
        <dbReference type="Proteomes" id="UP001652582"/>
    </source>
</evidence>
<feature type="compositionally biased region" description="Basic residues" evidence="8">
    <location>
        <begin position="2245"/>
        <end position="2255"/>
    </location>
</feature>
<feature type="compositionally biased region" description="Basic and acidic residues" evidence="8">
    <location>
        <begin position="4063"/>
        <end position="4072"/>
    </location>
</feature>
<evidence type="ECO:0000256" key="5">
    <source>
        <dbReference type="ARBA" id="ARBA00022833"/>
    </source>
</evidence>
<feature type="region of interest" description="Disordered" evidence="8">
    <location>
        <begin position="2835"/>
        <end position="2957"/>
    </location>
</feature>
<proteinExistence type="predicted"/>
<feature type="compositionally biased region" description="Basic and acidic residues" evidence="8">
    <location>
        <begin position="2290"/>
        <end position="2308"/>
    </location>
</feature>
<feature type="domain" description="C2H2-type" evidence="9">
    <location>
        <begin position="3271"/>
        <end position="3295"/>
    </location>
</feature>
<evidence type="ECO:0000256" key="3">
    <source>
        <dbReference type="ARBA" id="ARBA00022737"/>
    </source>
</evidence>
<feature type="compositionally biased region" description="Low complexity" evidence="8">
    <location>
        <begin position="724"/>
        <end position="733"/>
    </location>
</feature>
<feature type="region of interest" description="Disordered" evidence="8">
    <location>
        <begin position="3126"/>
        <end position="3179"/>
    </location>
</feature>
<feature type="compositionally biased region" description="Basic and acidic residues" evidence="8">
    <location>
        <begin position="3161"/>
        <end position="3179"/>
    </location>
</feature>
<feature type="compositionally biased region" description="Polar residues" evidence="8">
    <location>
        <begin position="3682"/>
        <end position="3704"/>
    </location>
</feature>
<dbReference type="InterPro" id="IPR027756">
    <property type="entry name" value="Ovo-like"/>
</dbReference>
<keyword evidence="6" id="KW-0539">Nucleus</keyword>
<accession>A0ABM3M5U3</accession>
<feature type="compositionally biased region" description="Polar residues" evidence="8">
    <location>
        <begin position="2257"/>
        <end position="2272"/>
    </location>
</feature>
<evidence type="ECO:0000259" key="9">
    <source>
        <dbReference type="PROSITE" id="PS50157"/>
    </source>
</evidence>
<dbReference type="PROSITE" id="PS50157">
    <property type="entry name" value="ZINC_FINGER_C2H2_2"/>
    <property type="match status" value="2"/>
</dbReference>
<feature type="compositionally biased region" description="Polar residues" evidence="8">
    <location>
        <begin position="845"/>
        <end position="856"/>
    </location>
</feature>
<keyword evidence="5" id="KW-0862">Zinc</keyword>
<dbReference type="InterPro" id="IPR013087">
    <property type="entry name" value="Znf_C2H2_type"/>
</dbReference>
<comment type="subcellular location">
    <subcellularLocation>
        <location evidence="1">Nucleus</location>
    </subcellularLocation>
</comment>
<keyword evidence="4 7" id="KW-0863">Zinc-finger</keyword>
<dbReference type="PROSITE" id="PS00028">
    <property type="entry name" value="ZINC_FINGER_C2H2_1"/>
    <property type="match status" value="2"/>
</dbReference>
<feature type="compositionally biased region" description="Basic residues" evidence="8">
    <location>
        <begin position="2686"/>
        <end position="2704"/>
    </location>
</feature>
<feature type="compositionally biased region" description="Polar residues" evidence="8">
    <location>
        <begin position="2309"/>
        <end position="2329"/>
    </location>
</feature>